<protein>
    <recommendedName>
        <fullName evidence="7">PARP-type domain-containing protein</fullName>
    </recommendedName>
</protein>
<feature type="region of interest" description="Disordered" evidence="6">
    <location>
        <begin position="1"/>
        <end position="109"/>
    </location>
</feature>
<feature type="compositionally biased region" description="Acidic residues" evidence="6">
    <location>
        <begin position="658"/>
        <end position="668"/>
    </location>
</feature>
<dbReference type="GO" id="GO:0003677">
    <property type="term" value="F:DNA binding"/>
    <property type="evidence" value="ECO:0007669"/>
    <property type="project" value="InterPro"/>
</dbReference>
<dbReference type="GO" id="GO:0005634">
    <property type="term" value="C:nucleus"/>
    <property type="evidence" value="ECO:0007669"/>
    <property type="project" value="UniProtKB-SubCell"/>
</dbReference>
<feature type="compositionally biased region" description="Low complexity" evidence="6">
    <location>
        <begin position="669"/>
        <end position="689"/>
    </location>
</feature>
<dbReference type="Pfam" id="PF08316">
    <property type="entry name" value="Pal1"/>
    <property type="match status" value="1"/>
</dbReference>
<feature type="region of interest" description="Disordered" evidence="6">
    <location>
        <begin position="483"/>
        <end position="697"/>
    </location>
</feature>
<evidence type="ECO:0000256" key="4">
    <source>
        <dbReference type="ARBA" id="ARBA00022833"/>
    </source>
</evidence>
<name>A0AAD9IDQ0_9PEZI</name>
<feature type="compositionally biased region" description="Acidic residues" evidence="6">
    <location>
        <begin position="619"/>
        <end position="629"/>
    </location>
</feature>
<dbReference type="Pfam" id="PF00645">
    <property type="entry name" value="zf-PARP"/>
    <property type="match status" value="1"/>
</dbReference>
<dbReference type="GO" id="GO:0008270">
    <property type="term" value="F:zinc ion binding"/>
    <property type="evidence" value="ECO:0007669"/>
    <property type="project" value="UniProtKB-KW"/>
</dbReference>
<feature type="compositionally biased region" description="Basic and acidic residues" evidence="6">
    <location>
        <begin position="589"/>
        <end position="599"/>
    </location>
</feature>
<feature type="compositionally biased region" description="Basic residues" evidence="6">
    <location>
        <begin position="510"/>
        <end position="531"/>
    </location>
</feature>
<dbReference type="PROSITE" id="PS50064">
    <property type="entry name" value="ZF_PARP_2"/>
    <property type="match status" value="1"/>
</dbReference>
<dbReference type="AlphaFoldDB" id="A0AAD9IDQ0"/>
<dbReference type="GO" id="GO:0005737">
    <property type="term" value="C:cytoplasm"/>
    <property type="evidence" value="ECO:0007669"/>
    <property type="project" value="TreeGrafter"/>
</dbReference>
<evidence type="ECO:0000313" key="8">
    <source>
        <dbReference type="EMBL" id="KAK2075309.1"/>
    </source>
</evidence>
<feature type="compositionally biased region" description="Acidic residues" evidence="6">
    <location>
        <begin position="493"/>
        <end position="506"/>
    </location>
</feature>
<dbReference type="InterPro" id="IPR013226">
    <property type="entry name" value="Pal1"/>
</dbReference>
<dbReference type="PANTHER" id="PTHR28307">
    <property type="entry name" value="PROTEIN PAL1"/>
    <property type="match status" value="1"/>
</dbReference>
<accession>A0AAD9IDQ0</accession>
<feature type="region of interest" description="Disordered" evidence="6">
    <location>
        <begin position="231"/>
        <end position="353"/>
    </location>
</feature>
<comment type="subcellular location">
    <subcellularLocation>
        <location evidence="1">Nucleus</location>
    </subcellularLocation>
</comment>
<feature type="compositionally biased region" description="Basic and acidic residues" evidence="6">
    <location>
        <begin position="232"/>
        <end position="246"/>
    </location>
</feature>
<evidence type="ECO:0000256" key="5">
    <source>
        <dbReference type="ARBA" id="ARBA00023242"/>
    </source>
</evidence>
<keyword evidence="5" id="KW-0539">Nucleus</keyword>
<dbReference type="SUPFAM" id="SSF57716">
    <property type="entry name" value="Glucocorticoid receptor-like (DNA-binding domain)"/>
    <property type="match status" value="1"/>
</dbReference>
<dbReference type="Gene3D" id="3.30.1740.10">
    <property type="entry name" value="Zinc finger, PARP-type"/>
    <property type="match status" value="1"/>
</dbReference>
<dbReference type="EMBL" id="JAQQPM010000009">
    <property type="protein sequence ID" value="KAK2075309.1"/>
    <property type="molecule type" value="Genomic_DNA"/>
</dbReference>
<feature type="compositionally biased region" description="Basic residues" evidence="6">
    <location>
        <begin position="644"/>
        <end position="653"/>
    </location>
</feature>
<dbReference type="InterPro" id="IPR036957">
    <property type="entry name" value="Znf_PARP_sf"/>
</dbReference>
<gene>
    <name evidence="8" type="ORF">P8C59_009444</name>
</gene>
<sequence>MAQPQREGLRSSGLSLNFSSNNPFRNRVVSSFLQNDMETKDKSVTSTTVDLFDSLTLEDKKKSPPQDQAKLAAPRQPPANLTDEEKKAREMRRRERERRHRENRDKKPVNRKLDIIDQLDATSIYGTGLFHHDGPFDALNPHRNKRRNAPMQAFPKDSLNNAIGGSGPLNKRADHSTLMGQHTDEAFKEWSTVPAEPKTGALFDPMARNSILHGDESMGLGTSTFLEGAPAARKDIQRHEEERAQDATDGLQRKKSLAQRIRSINRGPREYGSSGRMSNPDGTNGSGLRRSPTDIPSSNGGQAGNGDRNPFFNEFETGKGSEDKISVRRADAAEESPSPTRLERRATTDGTVDDVGSMSYRIEVSPNNRAGCKDALCKKEATKITKGELRFGSWVSIPGTENGSWSWKHWGCVSGAQIQGIREYTQDGSGGYDFDKIDGYDEMGEHPDLQEKIRRVIEQGFIDAEDFNGDPAFNVLGQKGIRPRVKKSKAAADEDGEDVQAEDSEEAPAKGKKGAKKAKPAAVTKRGRKAAVAKDEDVEGADDAEESPAQANKGTRKAKPAAGTKRGRKAVLSKDEDGESDQNEEAEAEPAKKKARTLETKATVKPAATRAKGGKRGEPEEEEEEEAVDDVEKAKAKPNSSAKRVGRGAKKHSKPESEPDPDAEEQAAEEQAASKAMRPASKKSSTTSSRSKKNRLA</sequence>
<dbReference type="Proteomes" id="UP001217918">
    <property type="component" value="Unassembled WGS sequence"/>
</dbReference>
<evidence type="ECO:0000256" key="6">
    <source>
        <dbReference type="SAM" id="MobiDB-lite"/>
    </source>
</evidence>
<keyword evidence="2" id="KW-0479">Metal-binding</keyword>
<dbReference type="SMART" id="SM01336">
    <property type="entry name" value="zf-PARP"/>
    <property type="match status" value="1"/>
</dbReference>
<evidence type="ECO:0000259" key="7">
    <source>
        <dbReference type="PROSITE" id="PS50064"/>
    </source>
</evidence>
<feature type="compositionally biased region" description="Acidic residues" evidence="6">
    <location>
        <begin position="576"/>
        <end position="588"/>
    </location>
</feature>
<dbReference type="InterPro" id="IPR001510">
    <property type="entry name" value="Znf_PARP"/>
</dbReference>
<proteinExistence type="predicted"/>
<comment type="caution">
    <text evidence="8">The sequence shown here is derived from an EMBL/GenBank/DDBJ whole genome shotgun (WGS) entry which is preliminary data.</text>
</comment>
<feature type="compositionally biased region" description="Low complexity" evidence="6">
    <location>
        <begin position="10"/>
        <end position="27"/>
    </location>
</feature>
<feature type="compositionally biased region" description="Acidic residues" evidence="6">
    <location>
        <begin position="536"/>
        <end position="546"/>
    </location>
</feature>
<feature type="domain" description="PARP-type" evidence="7">
    <location>
        <begin position="375"/>
        <end position="443"/>
    </location>
</feature>
<keyword evidence="4" id="KW-0862">Zinc</keyword>
<dbReference type="PANTHER" id="PTHR28307:SF2">
    <property type="entry name" value="PROTEIN PAL1"/>
    <property type="match status" value="1"/>
</dbReference>
<evidence type="ECO:0000313" key="9">
    <source>
        <dbReference type="Proteomes" id="UP001217918"/>
    </source>
</evidence>
<reference evidence="8" key="1">
    <citation type="journal article" date="2023" name="Mol. Plant Microbe Interact.">
        <title>Elucidating the Obligate Nature and Biological Capacity of an Invasive Fungal Corn Pathogen.</title>
        <authorList>
            <person name="MacCready J.S."/>
            <person name="Roggenkamp E.M."/>
            <person name="Gdanetz K."/>
            <person name="Chilvers M.I."/>
        </authorList>
    </citation>
    <scope>NUCLEOTIDE SEQUENCE</scope>
    <source>
        <strain evidence="8">PM02</strain>
    </source>
</reference>
<evidence type="ECO:0000256" key="3">
    <source>
        <dbReference type="ARBA" id="ARBA00022771"/>
    </source>
</evidence>
<feature type="compositionally biased region" description="Basic residues" evidence="6">
    <location>
        <begin position="554"/>
        <end position="571"/>
    </location>
</feature>
<keyword evidence="3" id="KW-0863">Zinc-finger</keyword>
<organism evidence="8 9">
    <name type="scientific">Phyllachora maydis</name>
    <dbReference type="NCBI Taxonomy" id="1825666"/>
    <lineage>
        <taxon>Eukaryota</taxon>
        <taxon>Fungi</taxon>
        <taxon>Dikarya</taxon>
        <taxon>Ascomycota</taxon>
        <taxon>Pezizomycotina</taxon>
        <taxon>Sordariomycetes</taxon>
        <taxon>Sordariomycetidae</taxon>
        <taxon>Phyllachorales</taxon>
        <taxon>Phyllachoraceae</taxon>
        <taxon>Phyllachora</taxon>
    </lineage>
</organism>
<feature type="compositionally biased region" description="Basic and acidic residues" evidence="6">
    <location>
        <begin position="316"/>
        <end position="332"/>
    </location>
</feature>
<evidence type="ECO:0000256" key="2">
    <source>
        <dbReference type="ARBA" id="ARBA00022723"/>
    </source>
</evidence>
<feature type="compositionally biased region" description="Basic and acidic residues" evidence="6">
    <location>
        <begin position="83"/>
        <end position="109"/>
    </location>
</feature>
<keyword evidence="9" id="KW-1185">Reference proteome</keyword>
<feature type="region of interest" description="Disordered" evidence="6">
    <location>
        <begin position="141"/>
        <end position="175"/>
    </location>
</feature>
<evidence type="ECO:0000256" key="1">
    <source>
        <dbReference type="ARBA" id="ARBA00004123"/>
    </source>
</evidence>